<dbReference type="EMBL" id="KZ503041">
    <property type="protein sequence ID" value="PKU68924.1"/>
    <property type="molecule type" value="Genomic_DNA"/>
</dbReference>
<evidence type="ECO:0000256" key="9">
    <source>
        <dbReference type="RuleBase" id="RU000461"/>
    </source>
</evidence>
<dbReference type="PROSITE" id="PS00086">
    <property type="entry name" value="CYTOCHROME_P450"/>
    <property type="match status" value="1"/>
</dbReference>
<dbReference type="InterPro" id="IPR001128">
    <property type="entry name" value="Cyt_P450"/>
</dbReference>
<evidence type="ECO:0000313" key="10">
    <source>
        <dbReference type="EMBL" id="PKU68924.1"/>
    </source>
</evidence>
<dbReference type="InterPro" id="IPR036396">
    <property type="entry name" value="Cyt_P450_sf"/>
</dbReference>
<keyword evidence="5 9" id="KW-0560">Oxidoreductase</keyword>
<gene>
    <name evidence="10" type="primary">CYP84A1</name>
    <name evidence="10" type="ORF">MA16_Dca002192</name>
</gene>
<dbReference type="AlphaFoldDB" id="A0A2I0VZT6"/>
<organism evidence="10 11">
    <name type="scientific">Dendrobium catenatum</name>
    <dbReference type="NCBI Taxonomy" id="906689"/>
    <lineage>
        <taxon>Eukaryota</taxon>
        <taxon>Viridiplantae</taxon>
        <taxon>Streptophyta</taxon>
        <taxon>Embryophyta</taxon>
        <taxon>Tracheophyta</taxon>
        <taxon>Spermatophyta</taxon>
        <taxon>Magnoliopsida</taxon>
        <taxon>Liliopsida</taxon>
        <taxon>Asparagales</taxon>
        <taxon>Orchidaceae</taxon>
        <taxon>Epidendroideae</taxon>
        <taxon>Malaxideae</taxon>
        <taxon>Dendrobiinae</taxon>
        <taxon>Dendrobium</taxon>
    </lineage>
</organism>
<dbReference type="FunFam" id="1.10.630.10:FF:000126">
    <property type="entry name" value="Predicted protein"/>
    <property type="match status" value="1"/>
</dbReference>
<dbReference type="GO" id="GO:0005506">
    <property type="term" value="F:iron ion binding"/>
    <property type="evidence" value="ECO:0007669"/>
    <property type="project" value="InterPro"/>
</dbReference>
<name>A0A2I0VZT6_9ASPA</name>
<evidence type="ECO:0000256" key="1">
    <source>
        <dbReference type="ARBA" id="ARBA00001971"/>
    </source>
</evidence>
<evidence type="ECO:0000256" key="8">
    <source>
        <dbReference type="PIRSR" id="PIRSR602401-1"/>
    </source>
</evidence>
<evidence type="ECO:0000256" key="3">
    <source>
        <dbReference type="ARBA" id="ARBA00022617"/>
    </source>
</evidence>
<evidence type="ECO:0000313" key="11">
    <source>
        <dbReference type="Proteomes" id="UP000233837"/>
    </source>
</evidence>
<dbReference type="Proteomes" id="UP000233837">
    <property type="component" value="Unassembled WGS sequence"/>
</dbReference>
<reference evidence="10 11" key="1">
    <citation type="journal article" date="2016" name="Sci. Rep.">
        <title>The Dendrobium catenatum Lindl. genome sequence provides insights into polysaccharide synthase, floral development and adaptive evolution.</title>
        <authorList>
            <person name="Zhang G.Q."/>
            <person name="Xu Q."/>
            <person name="Bian C."/>
            <person name="Tsai W.C."/>
            <person name="Yeh C.M."/>
            <person name="Liu K.W."/>
            <person name="Yoshida K."/>
            <person name="Zhang L.S."/>
            <person name="Chang S.B."/>
            <person name="Chen F."/>
            <person name="Shi Y."/>
            <person name="Su Y.Y."/>
            <person name="Zhang Y.Q."/>
            <person name="Chen L.J."/>
            <person name="Yin Y."/>
            <person name="Lin M."/>
            <person name="Huang H."/>
            <person name="Deng H."/>
            <person name="Wang Z.W."/>
            <person name="Zhu S.L."/>
            <person name="Zhao X."/>
            <person name="Deng C."/>
            <person name="Niu S.C."/>
            <person name="Huang J."/>
            <person name="Wang M."/>
            <person name="Liu G.H."/>
            <person name="Yang H.J."/>
            <person name="Xiao X.J."/>
            <person name="Hsiao Y.Y."/>
            <person name="Wu W.L."/>
            <person name="Chen Y.Y."/>
            <person name="Mitsuda N."/>
            <person name="Ohme-Takagi M."/>
            <person name="Luo Y.B."/>
            <person name="Van de Peer Y."/>
            <person name="Liu Z.J."/>
        </authorList>
    </citation>
    <scope>NUCLEOTIDE SEQUENCE [LARGE SCALE GENOMIC DNA]</scope>
    <source>
        <tissue evidence="10">The whole plant</tissue>
    </source>
</reference>
<evidence type="ECO:0000256" key="4">
    <source>
        <dbReference type="ARBA" id="ARBA00022723"/>
    </source>
</evidence>
<keyword evidence="7 9" id="KW-0503">Monooxygenase</keyword>
<dbReference type="STRING" id="906689.A0A2I0VZT6"/>
<sequence>MNWILTFVLLSLLFLLALLSLFLNRLQKSHISLPPGPLPLPLIGHMLLASQMTHRGLTYLADHFTDGRGLLGLRLGHLNTLTISTPPMAKQALQIHDVVFSNRPASIAITYLTYNRADMAFAHYGPTWRHMRKLCVTKLFSHRHKNSWFSVRREVSSTVVAIANCSGRPVCIGEMIFSLAKSIIFSAAFGSHSHGNEDLIGIIQEFSKLFGAFNIGDFFPWLRWLDLNGLNKRLKKARLELDYFIDKIIEEHRENPKAKDDVNRDMVDEMLDFLEDTEVIAKSNFGQAEELKNLGLTRDNIKAIIMDIMFGGIETVASAIEWAMAELMSCPNERHKVQTELAEVVGLHRRVEESDLDKLTYLNYVVKETLRLHPPIPLAPHETADDIILDGRFVSARTRVMINIWAIGRSKSAWKDPDAFRPSRFAIGEGEAAHRDFRGSSFEFIPFGAGRRSCPGMQLGLYAMELALAELLHCFDWELPDGMSSSELSMEDSFGLTVPRAFRLVAVPTLRLSCPLEV</sequence>
<dbReference type="InterPro" id="IPR053062">
    <property type="entry name" value="CYP450_84A"/>
</dbReference>
<proteinExistence type="inferred from homology"/>
<dbReference type="Gene3D" id="1.10.630.10">
    <property type="entry name" value="Cytochrome P450"/>
    <property type="match status" value="1"/>
</dbReference>
<accession>A0A2I0VZT6</accession>
<dbReference type="InterPro" id="IPR002401">
    <property type="entry name" value="Cyt_P450_E_grp-I"/>
</dbReference>
<dbReference type="GO" id="GO:0016705">
    <property type="term" value="F:oxidoreductase activity, acting on paired donors, with incorporation or reduction of molecular oxygen"/>
    <property type="evidence" value="ECO:0007669"/>
    <property type="project" value="InterPro"/>
</dbReference>
<dbReference type="PANTHER" id="PTHR47945:SF5">
    <property type="entry name" value="CYTOCHROME P450 84A1-RELATED"/>
    <property type="match status" value="1"/>
</dbReference>
<dbReference type="CDD" id="cd11072">
    <property type="entry name" value="CYP71-like"/>
    <property type="match status" value="1"/>
</dbReference>
<keyword evidence="3 8" id="KW-0349">Heme</keyword>
<keyword evidence="6 8" id="KW-0408">Iron</keyword>
<dbReference type="GO" id="GO:0004497">
    <property type="term" value="F:monooxygenase activity"/>
    <property type="evidence" value="ECO:0007669"/>
    <property type="project" value="UniProtKB-KW"/>
</dbReference>
<dbReference type="PANTHER" id="PTHR47945">
    <property type="entry name" value="CYTOCHROME P450 84A1-RELATED"/>
    <property type="match status" value="1"/>
</dbReference>
<protein>
    <submittedName>
        <fullName evidence="10">Cytochrome P450 84A1</fullName>
    </submittedName>
</protein>
<dbReference type="PRINTS" id="PR00385">
    <property type="entry name" value="P450"/>
</dbReference>
<dbReference type="GO" id="GO:0020037">
    <property type="term" value="F:heme binding"/>
    <property type="evidence" value="ECO:0007669"/>
    <property type="project" value="InterPro"/>
</dbReference>
<feature type="binding site" description="axial binding residue" evidence="8">
    <location>
        <position position="454"/>
    </location>
    <ligand>
        <name>heme</name>
        <dbReference type="ChEBI" id="CHEBI:30413"/>
    </ligand>
    <ligandPart>
        <name>Fe</name>
        <dbReference type="ChEBI" id="CHEBI:18248"/>
    </ligandPart>
</feature>
<reference evidence="10 11" key="2">
    <citation type="journal article" date="2017" name="Nature">
        <title>The Apostasia genome and the evolution of orchids.</title>
        <authorList>
            <person name="Zhang G.Q."/>
            <person name="Liu K.W."/>
            <person name="Li Z."/>
            <person name="Lohaus R."/>
            <person name="Hsiao Y.Y."/>
            <person name="Niu S.C."/>
            <person name="Wang J.Y."/>
            <person name="Lin Y.C."/>
            <person name="Xu Q."/>
            <person name="Chen L.J."/>
            <person name="Yoshida K."/>
            <person name="Fujiwara S."/>
            <person name="Wang Z.W."/>
            <person name="Zhang Y.Q."/>
            <person name="Mitsuda N."/>
            <person name="Wang M."/>
            <person name="Liu G.H."/>
            <person name="Pecoraro L."/>
            <person name="Huang H.X."/>
            <person name="Xiao X.J."/>
            <person name="Lin M."/>
            <person name="Wu X.Y."/>
            <person name="Wu W.L."/>
            <person name="Chen Y.Y."/>
            <person name="Chang S.B."/>
            <person name="Sakamoto S."/>
            <person name="Ohme-Takagi M."/>
            <person name="Yagi M."/>
            <person name="Zeng S.J."/>
            <person name="Shen C.Y."/>
            <person name="Yeh C.M."/>
            <person name="Luo Y.B."/>
            <person name="Tsai W.C."/>
            <person name="Van de Peer Y."/>
            <person name="Liu Z.J."/>
        </authorList>
    </citation>
    <scope>NUCLEOTIDE SEQUENCE [LARGE SCALE GENOMIC DNA]</scope>
    <source>
        <tissue evidence="10">The whole plant</tissue>
    </source>
</reference>
<evidence type="ECO:0000256" key="5">
    <source>
        <dbReference type="ARBA" id="ARBA00023002"/>
    </source>
</evidence>
<dbReference type="InterPro" id="IPR017972">
    <property type="entry name" value="Cyt_P450_CS"/>
</dbReference>
<comment type="similarity">
    <text evidence="2 9">Belongs to the cytochrome P450 family.</text>
</comment>
<keyword evidence="4 8" id="KW-0479">Metal-binding</keyword>
<dbReference type="OrthoDB" id="2789670at2759"/>
<dbReference type="PRINTS" id="PR00463">
    <property type="entry name" value="EP450I"/>
</dbReference>
<evidence type="ECO:0000256" key="6">
    <source>
        <dbReference type="ARBA" id="ARBA00023004"/>
    </source>
</evidence>
<keyword evidence="11" id="KW-1185">Reference proteome</keyword>
<comment type="cofactor">
    <cofactor evidence="1 8">
        <name>heme</name>
        <dbReference type="ChEBI" id="CHEBI:30413"/>
    </cofactor>
</comment>
<dbReference type="Pfam" id="PF00067">
    <property type="entry name" value="p450"/>
    <property type="match status" value="1"/>
</dbReference>
<dbReference type="SUPFAM" id="SSF48264">
    <property type="entry name" value="Cytochrome P450"/>
    <property type="match status" value="1"/>
</dbReference>
<evidence type="ECO:0000256" key="7">
    <source>
        <dbReference type="ARBA" id="ARBA00023033"/>
    </source>
</evidence>
<evidence type="ECO:0000256" key="2">
    <source>
        <dbReference type="ARBA" id="ARBA00010617"/>
    </source>
</evidence>